<dbReference type="PIRSF" id="PIRSF000847">
    <property type="entry name" value="Phos_ph_gly_syn"/>
    <property type="match status" value="1"/>
</dbReference>
<keyword evidence="11 17" id="KW-0472">Membrane</keyword>
<dbReference type="InterPro" id="IPR048254">
    <property type="entry name" value="CDP_ALCOHOL_P_TRANSF_CS"/>
</dbReference>
<keyword evidence="9 17" id="KW-1133">Transmembrane helix</keyword>
<dbReference type="PANTHER" id="PTHR14269">
    <property type="entry name" value="CDP-DIACYLGLYCEROL--GLYCEROL-3-PHOSPHATE 3-PHOSPHATIDYLTRANSFERASE-RELATED"/>
    <property type="match status" value="1"/>
</dbReference>
<dbReference type="PROSITE" id="PS00379">
    <property type="entry name" value="CDP_ALCOHOL_P_TRANSF"/>
    <property type="match status" value="1"/>
</dbReference>
<evidence type="ECO:0000313" key="19">
    <source>
        <dbReference type="Proteomes" id="UP000782312"/>
    </source>
</evidence>
<evidence type="ECO:0000256" key="17">
    <source>
        <dbReference type="SAM" id="Phobius"/>
    </source>
</evidence>
<evidence type="ECO:0000256" key="3">
    <source>
        <dbReference type="ARBA" id="ARBA00010441"/>
    </source>
</evidence>
<dbReference type="AlphaFoldDB" id="A0A932MRF4"/>
<evidence type="ECO:0000256" key="11">
    <source>
        <dbReference type="ARBA" id="ARBA00023136"/>
    </source>
</evidence>
<evidence type="ECO:0000256" key="6">
    <source>
        <dbReference type="ARBA" id="ARBA00022516"/>
    </source>
</evidence>
<dbReference type="Proteomes" id="UP000782312">
    <property type="component" value="Unassembled WGS sequence"/>
</dbReference>
<keyword evidence="6" id="KW-0444">Lipid biosynthesis</keyword>
<evidence type="ECO:0000256" key="1">
    <source>
        <dbReference type="ARBA" id="ARBA00004141"/>
    </source>
</evidence>
<accession>A0A932MRF4</accession>
<gene>
    <name evidence="18" type="primary">pgsA</name>
    <name evidence="18" type="ORF">HYZ11_15500</name>
</gene>
<dbReference type="InterPro" id="IPR004570">
    <property type="entry name" value="Phosphatidylglycerol_P_synth"/>
</dbReference>
<proteinExistence type="inferred from homology"/>
<dbReference type="NCBIfam" id="TIGR00560">
    <property type="entry name" value="pgsA"/>
    <property type="match status" value="1"/>
</dbReference>
<comment type="pathway">
    <text evidence="2">Phospholipid metabolism; phosphatidylglycerol biosynthesis; phosphatidylglycerol from CDP-diacylglycerol: step 1/2.</text>
</comment>
<dbReference type="InterPro" id="IPR043130">
    <property type="entry name" value="CDP-OH_PTrfase_TM_dom"/>
</dbReference>
<dbReference type="Pfam" id="PF01066">
    <property type="entry name" value="CDP-OH_P_transf"/>
    <property type="match status" value="1"/>
</dbReference>
<dbReference type="InterPro" id="IPR050324">
    <property type="entry name" value="CDP-alcohol_PTase-I"/>
</dbReference>
<comment type="similarity">
    <text evidence="3 16">Belongs to the CDP-alcohol phosphatidyltransferase class-I family.</text>
</comment>
<evidence type="ECO:0000256" key="8">
    <source>
        <dbReference type="ARBA" id="ARBA00022692"/>
    </source>
</evidence>
<evidence type="ECO:0000256" key="14">
    <source>
        <dbReference type="ARBA" id="ARBA00048586"/>
    </source>
</evidence>
<dbReference type="GO" id="GO:0016020">
    <property type="term" value="C:membrane"/>
    <property type="evidence" value="ECO:0007669"/>
    <property type="project" value="UniProtKB-SubCell"/>
</dbReference>
<dbReference type="EMBL" id="JACPUR010000037">
    <property type="protein sequence ID" value="MBI3129011.1"/>
    <property type="molecule type" value="Genomic_DNA"/>
</dbReference>
<organism evidence="18 19">
    <name type="scientific">Tectimicrobiota bacterium</name>
    <dbReference type="NCBI Taxonomy" id="2528274"/>
    <lineage>
        <taxon>Bacteria</taxon>
        <taxon>Pseudomonadati</taxon>
        <taxon>Nitrospinota/Tectimicrobiota group</taxon>
        <taxon>Candidatus Tectimicrobiota</taxon>
    </lineage>
</organism>
<comment type="catalytic activity">
    <reaction evidence="14">
        <text>a CDP-1,2-diacyl-sn-glycerol + sn-glycerol 3-phosphate = a 1,2-diacyl-sn-glycero-3-phospho-(1'-sn-glycero-3'-phosphate) + CMP + H(+)</text>
        <dbReference type="Rhea" id="RHEA:12593"/>
        <dbReference type="ChEBI" id="CHEBI:15378"/>
        <dbReference type="ChEBI" id="CHEBI:57597"/>
        <dbReference type="ChEBI" id="CHEBI:58332"/>
        <dbReference type="ChEBI" id="CHEBI:60110"/>
        <dbReference type="ChEBI" id="CHEBI:60377"/>
        <dbReference type="EC" id="2.7.8.5"/>
    </reaction>
</comment>
<keyword evidence="8 17" id="KW-0812">Transmembrane</keyword>
<evidence type="ECO:0000256" key="13">
    <source>
        <dbReference type="ARBA" id="ARBA00023264"/>
    </source>
</evidence>
<evidence type="ECO:0000256" key="9">
    <source>
        <dbReference type="ARBA" id="ARBA00022989"/>
    </source>
</evidence>
<dbReference type="EC" id="2.7.8.5" evidence="4 15"/>
<protein>
    <recommendedName>
        <fullName evidence="5 15">CDP-diacylglycerol--glycerol-3-phosphate 3-phosphatidyltransferase</fullName>
        <ecNumber evidence="4 15">2.7.8.5</ecNumber>
    </recommendedName>
</protein>
<dbReference type="GO" id="GO:0008444">
    <property type="term" value="F:CDP-diacylglycerol-glycerol-3-phosphate 3-phosphatidyltransferase activity"/>
    <property type="evidence" value="ECO:0007669"/>
    <property type="project" value="UniProtKB-UniRule"/>
</dbReference>
<keyword evidence="7 16" id="KW-0808">Transferase</keyword>
<evidence type="ECO:0000256" key="12">
    <source>
        <dbReference type="ARBA" id="ARBA00023209"/>
    </source>
</evidence>
<comment type="subcellular location">
    <subcellularLocation>
        <location evidence="1">Membrane</location>
        <topology evidence="1">Multi-pass membrane protein</topology>
    </subcellularLocation>
</comment>
<feature type="transmembrane region" description="Helical" evidence="17">
    <location>
        <begin position="71"/>
        <end position="95"/>
    </location>
</feature>
<reference evidence="18" key="1">
    <citation type="submission" date="2020-07" db="EMBL/GenBank/DDBJ databases">
        <title>Huge and variable diversity of episymbiotic CPR bacteria and DPANN archaea in groundwater ecosystems.</title>
        <authorList>
            <person name="He C.Y."/>
            <person name="Keren R."/>
            <person name="Whittaker M."/>
            <person name="Farag I.F."/>
            <person name="Doudna J."/>
            <person name="Cate J.H.D."/>
            <person name="Banfield J.F."/>
        </authorList>
    </citation>
    <scope>NUCLEOTIDE SEQUENCE</scope>
    <source>
        <strain evidence="18">NC_groundwater_763_Ag_S-0.2um_68_21</strain>
    </source>
</reference>
<evidence type="ECO:0000256" key="7">
    <source>
        <dbReference type="ARBA" id="ARBA00022679"/>
    </source>
</evidence>
<dbReference type="InterPro" id="IPR000462">
    <property type="entry name" value="CDP-OH_P_trans"/>
</dbReference>
<dbReference type="PANTHER" id="PTHR14269:SF62">
    <property type="entry name" value="CDP-DIACYLGLYCEROL--GLYCEROL-3-PHOSPHATE 3-PHOSPHATIDYLTRANSFERASE 1, CHLOROPLASTIC"/>
    <property type="match status" value="1"/>
</dbReference>
<dbReference type="Gene3D" id="1.20.120.1760">
    <property type="match status" value="1"/>
</dbReference>
<dbReference type="GO" id="GO:0046474">
    <property type="term" value="P:glycerophospholipid biosynthetic process"/>
    <property type="evidence" value="ECO:0007669"/>
    <property type="project" value="TreeGrafter"/>
</dbReference>
<evidence type="ECO:0000256" key="16">
    <source>
        <dbReference type="RuleBase" id="RU003750"/>
    </source>
</evidence>
<keyword evidence="10" id="KW-0443">Lipid metabolism</keyword>
<comment type="caution">
    <text evidence="18">The sequence shown here is derived from an EMBL/GenBank/DDBJ whole genome shotgun (WGS) entry which is preliminary data.</text>
</comment>
<evidence type="ECO:0000256" key="5">
    <source>
        <dbReference type="ARBA" id="ARBA00014944"/>
    </source>
</evidence>
<evidence type="ECO:0000256" key="2">
    <source>
        <dbReference type="ARBA" id="ARBA00005042"/>
    </source>
</evidence>
<sequence length="171" mass="18338">MNVSNRLTLARILMLPLLVLFLVEGSNFSRTVAAALFGAAAFTDWLDGHLARARGQVTPLGEILDPVADKLLMVAALLPLVALGEVGSWIVGIILGREFLVTALRAVALRHGKVVPASRLGKWKMGLQTAAVLFLILEVLPPAGTILIWAAMAVAVVSGVDYFRKLLQEFT</sequence>
<keyword evidence="13" id="KW-1208">Phospholipid metabolism</keyword>
<evidence type="ECO:0000256" key="15">
    <source>
        <dbReference type="NCBIfam" id="TIGR00560"/>
    </source>
</evidence>
<evidence type="ECO:0000313" key="18">
    <source>
        <dbReference type="EMBL" id="MBI3129011.1"/>
    </source>
</evidence>
<keyword evidence="12" id="KW-0594">Phospholipid biosynthesis</keyword>
<evidence type="ECO:0000256" key="10">
    <source>
        <dbReference type="ARBA" id="ARBA00023098"/>
    </source>
</evidence>
<name>A0A932MRF4_UNCTE</name>
<evidence type="ECO:0000256" key="4">
    <source>
        <dbReference type="ARBA" id="ARBA00013170"/>
    </source>
</evidence>